<sequence>MQVFEREAAIRRVVQDCGLQAKCMALKGFEVNQKGPGDFVTDVDRALDRALSQSFADLFPQDGIISEENPDSRPRYQQNPGGRLWCIDPIDGTRDFIETQQNYSVMTGLLENGQPRVGWIFDPAADEMYFGGQDWGLFCQQGDRVQDCFPQPPTLMNRVVIGVQDQRNYGALLQRQIPEIDLWERPGSFGLKILSVILGQAGMLVYFNGRVKLWDTVAPVAMARQAGLICCDLAGNPLSYAPDAIELDSLAHRYPVVIGWKHCIDVFLPRVQAAMAAR</sequence>
<dbReference type="RefSeq" id="WP_264327874.1">
    <property type="nucleotide sequence ID" value="NZ_JADEXQ010000147.1"/>
</dbReference>
<dbReference type="CDD" id="cd01637">
    <property type="entry name" value="IMPase_like"/>
    <property type="match status" value="1"/>
</dbReference>
<dbReference type="Gene3D" id="3.40.190.80">
    <property type="match status" value="1"/>
</dbReference>
<dbReference type="GO" id="GO:0046872">
    <property type="term" value="F:metal ion binding"/>
    <property type="evidence" value="ECO:0007669"/>
    <property type="project" value="UniProtKB-KW"/>
</dbReference>
<dbReference type="PANTHER" id="PTHR43028">
    <property type="entry name" value="3'(2'),5'-BISPHOSPHATE NUCLEOTIDASE 1"/>
    <property type="match status" value="1"/>
</dbReference>
<proteinExistence type="predicted"/>
<dbReference type="Pfam" id="PF00459">
    <property type="entry name" value="Inositol_P"/>
    <property type="match status" value="1"/>
</dbReference>
<dbReference type="InterPro" id="IPR050725">
    <property type="entry name" value="CysQ/Inositol_MonoPase"/>
</dbReference>
<evidence type="ECO:0000313" key="2">
    <source>
        <dbReference type="EMBL" id="MBE9033062.1"/>
    </source>
</evidence>
<dbReference type="AlphaFoldDB" id="A0A928Z6I8"/>
<dbReference type="InterPro" id="IPR000760">
    <property type="entry name" value="Inositol_monophosphatase-like"/>
</dbReference>
<comment type="cofactor">
    <cofactor evidence="1">
        <name>Mg(2+)</name>
        <dbReference type="ChEBI" id="CHEBI:18420"/>
    </cofactor>
</comment>
<accession>A0A928Z6I8</accession>
<gene>
    <name evidence="2" type="ORF">IQ266_25320</name>
</gene>
<evidence type="ECO:0000256" key="1">
    <source>
        <dbReference type="PIRSR" id="PIRSR600760-2"/>
    </source>
</evidence>
<dbReference type="PANTHER" id="PTHR43028:SF5">
    <property type="entry name" value="3'(2'),5'-BISPHOSPHATE NUCLEOTIDASE 1"/>
    <property type="match status" value="1"/>
</dbReference>
<name>A0A928Z6I8_9CYAN</name>
<feature type="binding site" evidence="1">
    <location>
        <position position="215"/>
    </location>
    <ligand>
        <name>Mg(2+)</name>
        <dbReference type="ChEBI" id="CHEBI:18420"/>
        <label>1</label>
        <note>catalytic</note>
    </ligand>
</feature>
<dbReference type="Proteomes" id="UP000625316">
    <property type="component" value="Unassembled WGS sequence"/>
</dbReference>
<feature type="binding site" evidence="1">
    <location>
        <position position="91"/>
    </location>
    <ligand>
        <name>Mg(2+)</name>
        <dbReference type="ChEBI" id="CHEBI:18420"/>
        <label>1</label>
        <note>catalytic</note>
    </ligand>
</feature>
<feature type="binding site" evidence="1">
    <location>
        <position position="88"/>
    </location>
    <ligand>
        <name>Mg(2+)</name>
        <dbReference type="ChEBI" id="CHEBI:18420"/>
        <label>1</label>
        <note>catalytic</note>
    </ligand>
</feature>
<dbReference type="EMBL" id="JADEXQ010000147">
    <property type="protein sequence ID" value="MBE9033062.1"/>
    <property type="molecule type" value="Genomic_DNA"/>
</dbReference>
<organism evidence="2 3">
    <name type="scientific">Romeriopsis navalis LEGE 11480</name>
    <dbReference type="NCBI Taxonomy" id="2777977"/>
    <lineage>
        <taxon>Bacteria</taxon>
        <taxon>Bacillati</taxon>
        <taxon>Cyanobacteriota</taxon>
        <taxon>Cyanophyceae</taxon>
        <taxon>Leptolyngbyales</taxon>
        <taxon>Leptolyngbyaceae</taxon>
        <taxon>Romeriopsis</taxon>
        <taxon>Romeriopsis navalis</taxon>
    </lineage>
</organism>
<protein>
    <submittedName>
        <fullName evidence="2">Inositol monophosphatase family protein</fullName>
    </submittedName>
</protein>
<keyword evidence="1" id="KW-0479">Metal-binding</keyword>
<keyword evidence="1" id="KW-0460">Magnesium</keyword>
<dbReference type="PRINTS" id="PR00377">
    <property type="entry name" value="IMPHPHTASES"/>
</dbReference>
<comment type="caution">
    <text evidence="2">The sequence shown here is derived from an EMBL/GenBank/DDBJ whole genome shotgun (WGS) entry which is preliminary data.</text>
</comment>
<feature type="binding site" evidence="1">
    <location>
        <position position="90"/>
    </location>
    <ligand>
        <name>Mg(2+)</name>
        <dbReference type="ChEBI" id="CHEBI:18420"/>
        <label>2</label>
    </ligand>
</feature>
<dbReference type="SUPFAM" id="SSF56655">
    <property type="entry name" value="Carbohydrate phosphatase"/>
    <property type="match status" value="1"/>
</dbReference>
<reference evidence="2" key="1">
    <citation type="submission" date="2020-10" db="EMBL/GenBank/DDBJ databases">
        <authorList>
            <person name="Castelo-Branco R."/>
            <person name="Eusebio N."/>
            <person name="Adriana R."/>
            <person name="Vieira A."/>
            <person name="Brugerolle De Fraissinette N."/>
            <person name="Rezende De Castro R."/>
            <person name="Schneider M.P."/>
            <person name="Vasconcelos V."/>
            <person name="Leao P.N."/>
        </authorList>
    </citation>
    <scope>NUCLEOTIDE SEQUENCE</scope>
    <source>
        <strain evidence="2">LEGE 11480</strain>
    </source>
</reference>
<feature type="binding site" evidence="1">
    <location>
        <position position="67"/>
    </location>
    <ligand>
        <name>Mg(2+)</name>
        <dbReference type="ChEBI" id="CHEBI:18420"/>
        <label>1</label>
        <note>catalytic</note>
    </ligand>
</feature>
<dbReference type="Gene3D" id="3.30.540.10">
    <property type="entry name" value="Fructose-1,6-Bisphosphatase, subunit A, domain 1"/>
    <property type="match status" value="1"/>
</dbReference>
<evidence type="ECO:0000313" key="3">
    <source>
        <dbReference type="Proteomes" id="UP000625316"/>
    </source>
</evidence>
<keyword evidence="3" id="KW-1185">Reference proteome</keyword>